<dbReference type="AlphaFoldDB" id="A0A5B6YUX2"/>
<feature type="compositionally biased region" description="Polar residues" evidence="14">
    <location>
        <begin position="202"/>
        <end position="213"/>
    </location>
</feature>
<dbReference type="PANTHER" id="PTHR47416">
    <property type="entry name" value="BASIC-LEUCINE ZIPPER TRANSCRIPTION FACTOR F-RELATED"/>
    <property type="match status" value="1"/>
</dbReference>
<dbReference type="SMART" id="SM00338">
    <property type="entry name" value="BRLZ"/>
    <property type="match status" value="1"/>
</dbReference>
<proteinExistence type="inferred from homology"/>
<name>A0A5B6YUX2_DAVIN</name>
<evidence type="ECO:0000256" key="4">
    <source>
        <dbReference type="ARBA" id="ARBA00022692"/>
    </source>
</evidence>
<dbReference type="GO" id="GO:0003677">
    <property type="term" value="F:DNA binding"/>
    <property type="evidence" value="ECO:0007669"/>
    <property type="project" value="UniProtKB-KW"/>
</dbReference>
<dbReference type="Pfam" id="PF00170">
    <property type="entry name" value="bZIP_1"/>
    <property type="match status" value="1"/>
</dbReference>
<dbReference type="InterPro" id="IPR046347">
    <property type="entry name" value="bZIP_sf"/>
</dbReference>
<dbReference type="Gene3D" id="1.20.5.170">
    <property type="match status" value="1"/>
</dbReference>
<evidence type="ECO:0000256" key="3">
    <source>
        <dbReference type="ARBA" id="ARBA00007163"/>
    </source>
</evidence>
<keyword evidence="4 15" id="KW-0812">Transmembrane</keyword>
<keyword evidence="9 15" id="KW-0472">Membrane</keyword>
<keyword evidence="8" id="KW-0238">DNA-binding</keyword>
<evidence type="ECO:0000256" key="10">
    <source>
        <dbReference type="ARBA" id="ARBA00023163"/>
    </source>
</evidence>
<organism evidence="17">
    <name type="scientific">Davidia involucrata</name>
    <name type="common">Dove tree</name>
    <dbReference type="NCBI Taxonomy" id="16924"/>
    <lineage>
        <taxon>Eukaryota</taxon>
        <taxon>Viridiplantae</taxon>
        <taxon>Streptophyta</taxon>
        <taxon>Embryophyta</taxon>
        <taxon>Tracheophyta</taxon>
        <taxon>Spermatophyta</taxon>
        <taxon>Magnoliopsida</taxon>
        <taxon>eudicotyledons</taxon>
        <taxon>Gunneridae</taxon>
        <taxon>Pentapetalae</taxon>
        <taxon>asterids</taxon>
        <taxon>Cornales</taxon>
        <taxon>Nyssaceae</taxon>
        <taxon>Davidia</taxon>
    </lineage>
</organism>
<feature type="region of interest" description="Disordered" evidence="14">
    <location>
        <begin position="185"/>
        <end position="229"/>
    </location>
</feature>
<dbReference type="PROSITE" id="PS50217">
    <property type="entry name" value="BZIP"/>
    <property type="match status" value="1"/>
</dbReference>
<keyword evidence="12" id="KW-0539">Nucleus</keyword>
<comment type="similarity">
    <text evidence="3">Belongs to the bZIP family.</text>
</comment>
<keyword evidence="10" id="KW-0804">Transcription</keyword>
<gene>
    <name evidence="17" type="ORF">Din_005061</name>
</gene>
<reference evidence="17" key="1">
    <citation type="submission" date="2019-08" db="EMBL/GenBank/DDBJ databases">
        <title>Reference gene set and small RNA set construction with multiple tissues from Davidia involucrata Baill.</title>
        <authorList>
            <person name="Yang H."/>
            <person name="Zhou C."/>
            <person name="Li G."/>
            <person name="Wang J."/>
            <person name="Gao P."/>
            <person name="Wang M."/>
            <person name="Wang R."/>
            <person name="Zhao Y."/>
        </authorList>
    </citation>
    <scope>NUCLEOTIDE SEQUENCE</scope>
    <source>
        <tissue evidence="17">Mixed with DoveR01_LX</tissue>
    </source>
</reference>
<dbReference type="GO" id="GO:0006950">
    <property type="term" value="P:response to stress"/>
    <property type="evidence" value="ECO:0007669"/>
    <property type="project" value="UniProtKB-ARBA"/>
</dbReference>
<sequence>MVDPSVADPIPPNSYLPTATADDFDCLPIPPLDATVFSDYLNLPDDFISDLGAFDDVEDFDFTLDDFYFPSENEDFLSTLPASFEPPGLNPAQISADPSPKNTRVSNCPSQESGGFDQGRSEPELYQISGDQSSSGARVLNSLDSGGRDLDFTGVLNVPFSESGGFDRECSQESGNECSDVARVLNYPSPDSENHNREISGPASSQDSGNCGSAVSEALNYPSPDSGNCARSVASSPNFVNNSIGGFVDQKIELEELSNNCLLKRKKENEDLNSESRTSKYRRSNGGENANPPYGLNATSKEEEKRKARLMRNRESAQLSRQRKKHHVEELEDKVRTMHSTIQDLNTKISYIMAENASLRQQLSGGAMCPPQVPPPGMYPHPPMAPMGYPWMPCPPYVVKPQGSQVPLVPTPRLKPQQPASAPKPKKAEIKKTEGKTKKVASVSFLGLLFFILLFGGLVPMVNVKYGGIQDRVPGGSNYIGNWFYDQYHGKVLRVNSHLNGTEQNIGVGLSNGKFGCGKYFTNNIHNGGGHTGGAASNVEPKERGSYPLPGSDEFVRMGNASEPLVASLYVPRNDNLVKIDGNLIIHSVLASEKAMASREAPGMKSGRETGLALARNLAPAIPVSERNNGRHPLMYRSPTERQRALASGAAEKDNLKSKMADGKLQQWFREGLAGPMLHSGMCTEVFQFDVSSASAPGAIISATSVRNVSAEHRQNFPHLSKGRNRRILHHLPIPLPGSVQNITKEHVGSNSERGKFHGNNSLSSMVVSVLVDPREAGDSDSDGMMGPKSLSRIFVVVLLDSVKYVTYSCMLPFKASGPHLVTT</sequence>
<evidence type="ECO:0000256" key="7">
    <source>
        <dbReference type="ARBA" id="ARBA00023015"/>
    </source>
</evidence>
<dbReference type="CDD" id="cd14704">
    <property type="entry name" value="bZIP_HY5-like"/>
    <property type="match status" value="1"/>
</dbReference>
<evidence type="ECO:0000256" key="11">
    <source>
        <dbReference type="ARBA" id="ARBA00023180"/>
    </source>
</evidence>
<feature type="compositionally biased region" description="Polar residues" evidence="14">
    <location>
        <begin position="100"/>
        <end position="113"/>
    </location>
</feature>
<evidence type="ECO:0000256" key="2">
    <source>
        <dbReference type="ARBA" id="ARBA00004389"/>
    </source>
</evidence>
<evidence type="ECO:0000256" key="13">
    <source>
        <dbReference type="ARBA" id="ARBA00065888"/>
    </source>
</evidence>
<keyword evidence="11" id="KW-0325">Glycoprotein</keyword>
<dbReference type="EMBL" id="GHES01005061">
    <property type="protein sequence ID" value="MPA35620.1"/>
    <property type="molecule type" value="Transcribed_RNA"/>
</dbReference>
<dbReference type="GO" id="GO:0005789">
    <property type="term" value="C:endoplasmic reticulum membrane"/>
    <property type="evidence" value="ECO:0007669"/>
    <property type="project" value="UniProtKB-SubCell"/>
</dbReference>
<evidence type="ECO:0000256" key="1">
    <source>
        <dbReference type="ARBA" id="ARBA00004123"/>
    </source>
</evidence>
<evidence type="ECO:0000259" key="16">
    <source>
        <dbReference type="PROSITE" id="PS50217"/>
    </source>
</evidence>
<dbReference type="SUPFAM" id="SSF57959">
    <property type="entry name" value="Leucine zipper domain"/>
    <property type="match status" value="1"/>
</dbReference>
<evidence type="ECO:0000256" key="15">
    <source>
        <dbReference type="SAM" id="Phobius"/>
    </source>
</evidence>
<feature type="region of interest" description="Disordered" evidence="14">
    <location>
        <begin position="406"/>
        <end position="434"/>
    </location>
</feature>
<feature type="region of interest" description="Disordered" evidence="14">
    <location>
        <begin position="87"/>
        <end position="142"/>
    </location>
</feature>
<protein>
    <submittedName>
        <fullName evidence="17">Putative bZIP transcription factor family protein 10</fullName>
    </submittedName>
</protein>
<evidence type="ECO:0000256" key="6">
    <source>
        <dbReference type="ARBA" id="ARBA00022989"/>
    </source>
</evidence>
<evidence type="ECO:0000256" key="8">
    <source>
        <dbReference type="ARBA" id="ARBA00023125"/>
    </source>
</evidence>
<evidence type="ECO:0000256" key="5">
    <source>
        <dbReference type="ARBA" id="ARBA00022824"/>
    </source>
</evidence>
<keyword evidence="6 15" id="KW-1133">Transmembrane helix</keyword>
<dbReference type="FunFam" id="1.20.5.170:FF:000085">
    <property type="entry name" value="bZIP transcription factor 49"/>
    <property type="match status" value="1"/>
</dbReference>
<evidence type="ECO:0000256" key="14">
    <source>
        <dbReference type="SAM" id="MobiDB-lite"/>
    </source>
</evidence>
<accession>A0A5B6YUX2</accession>
<dbReference type="PANTHER" id="PTHR47416:SF3">
    <property type="entry name" value="BZIP TRANSCRIPTION FACTOR 17-RELATED"/>
    <property type="match status" value="1"/>
</dbReference>
<evidence type="ECO:0000256" key="12">
    <source>
        <dbReference type="ARBA" id="ARBA00023242"/>
    </source>
</evidence>
<dbReference type="GO" id="GO:0003700">
    <property type="term" value="F:DNA-binding transcription factor activity"/>
    <property type="evidence" value="ECO:0007669"/>
    <property type="project" value="InterPro"/>
</dbReference>
<comment type="subunit">
    <text evidence="13">Interacts with BZIP28.</text>
</comment>
<keyword evidence="7" id="KW-0805">Transcription regulation</keyword>
<evidence type="ECO:0000256" key="9">
    <source>
        <dbReference type="ARBA" id="ARBA00023136"/>
    </source>
</evidence>
<feature type="region of interest" description="Disordered" evidence="14">
    <location>
        <begin position="269"/>
        <end position="329"/>
    </location>
</feature>
<feature type="region of interest" description="Disordered" evidence="14">
    <location>
        <begin position="624"/>
        <end position="654"/>
    </location>
</feature>
<comment type="subcellular location">
    <subcellularLocation>
        <location evidence="2">Endoplasmic reticulum membrane</location>
        <topology evidence="2">Single-pass membrane protein</topology>
    </subcellularLocation>
    <subcellularLocation>
        <location evidence="1">Nucleus</location>
    </subcellularLocation>
</comment>
<dbReference type="GO" id="GO:0005634">
    <property type="term" value="C:nucleus"/>
    <property type="evidence" value="ECO:0007669"/>
    <property type="project" value="UniProtKB-SubCell"/>
</dbReference>
<dbReference type="InterPro" id="IPR004827">
    <property type="entry name" value="bZIP"/>
</dbReference>
<feature type="transmembrane region" description="Helical" evidence="15">
    <location>
        <begin position="440"/>
        <end position="462"/>
    </location>
</feature>
<keyword evidence="5" id="KW-0256">Endoplasmic reticulum</keyword>
<feature type="domain" description="BZIP" evidence="16">
    <location>
        <begin position="303"/>
        <end position="363"/>
    </location>
</feature>
<evidence type="ECO:0000313" key="17">
    <source>
        <dbReference type="EMBL" id="MPA35620.1"/>
    </source>
</evidence>